<evidence type="ECO:0008006" key="4">
    <source>
        <dbReference type="Google" id="ProtNLM"/>
    </source>
</evidence>
<accession>A0A8T0GQF6</accession>
<gene>
    <name evidence="2" type="ORF">KC19_10G187500</name>
</gene>
<name>A0A8T0GQF6_CERPU</name>
<keyword evidence="3" id="KW-1185">Reference proteome</keyword>
<comment type="caution">
    <text evidence="2">The sequence shown here is derived from an EMBL/GenBank/DDBJ whole genome shotgun (WGS) entry which is preliminary data.</text>
</comment>
<dbReference type="Proteomes" id="UP000822688">
    <property type="component" value="Chromosome 10"/>
</dbReference>
<evidence type="ECO:0000256" key="1">
    <source>
        <dbReference type="SAM" id="SignalP"/>
    </source>
</evidence>
<feature type="signal peptide" evidence="1">
    <location>
        <begin position="1"/>
        <end position="26"/>
    </location>
</feature>
<keyword evidence="1" id="KW-0732">Signal</keyword>
<protein>
    <recommendedName>
        <fullName evidence="4">Secreted protein</fullName>
    </recommendedName>
</protein>
<dbReference type="EMBL" id="CM026431">
    <property type="protein sequence ID" value="KAG0560529.1"/>
    <property type="molecule type" value="Genomic_DNA"/>
</dbReference>
<proteinExistence type="predicted"/>
<organism evidence="2 3">
    <name type="scientific">Ceratodon purpureus</name>
    <name type="common">Fire moss</name>
    <name type="synonym">Dicranum purpureum</name>
    <dbReference type="NCBI Taxonomy" id="3225"/>
    <lineage>
        <taxon>Eukaryota</taxon>
        <taxon>Viridiplantae</taxon>
        <taxon>Streptophyta</taxon>
        <taxon>Embryophyta</taxon>
        <taxon>Bryophyta</taxon>
        <taxon>Bryophytina</taxon>
        <taxon>Bryopsida</taxon>
        <taxon>Dicranidae</taxon>
        <taxon>Pseudoditrichales</taxon>
        <taxon>Ditrichaceae</taxon>
        <taxon>Ceratodon</taxon>
    </lineage>
</organism>
<sequence>MLVKPGCSIRCPLLLHYWCSIVAARAQAPPPESESAASCCSACLQHLQELSLLQNHRNSID</sequence>
<evidence type="ECO:0000313" key="3">
    <source>
        <dbReference type="Proteomes" id="UP000822688"/>
    </source>
</evidence>
<dbReference type="AlphaFoldDB" id="A0A8T0GQF6"/>
<evidence type="ECO:0000313" key="2">
    <source>
        <dbReference type="EMBL" id="KAG0560529.1"/>
    </source>
</evidence>
<feature type="chain" id="PRO_5035862304" description="Secreted protein" evidence="1">
    <location>
        <begin position="27"/>
        <end position="61"/>
    </location>
</feature>
<reference evidence="2" key="1">
    <citation type="submission" date="2020-06" db="EMBL/GenBank/DDBJ databases">
        <title>WGS assembly of Ceratodon purpureus strain R40.</title>
        <authorList>
            <person name="Carey S.B."/>
            <person name="Jenkins J."/>
            <person name="Shu S."/>
            <person name="Lovell J.T."/>
            <person name="Sreedasyam A."/>
            <person name="Maumus F."/>
            <person name="Tiley G.P."/>
            <person name="Fernandez-Pozo N."/>
            <person name="Barry K."/>
            <person name="Chen C."/>
            <person name="Wang M."/>
            <person name="Lipzen A."/>
            <person name="Daum C."/>
            <person name="Saski C.A."/>
            <person name="Payton A.C."/>
            <person name="Mcbreen J.C."/>
            <person name="Conrad R.E."/>
            <person name="Kollar L.M."/>
            <person name="Olsson S."/>
            <person name="Huttunen S."/>
            <person name="Landis J.B."/>
            <person name="Wickett N.J."/>
            <person name="Johnson M.G."/>
            <person name="Rensing S.A."/>
            <person name="Grimwood J."/>
            <person name="Schmutz J."/>
            <person name="Mcdaniel S.F."/>
        </authorList>
    </citation>
    <scope>NUCLEOTIDE SEQUENCE</scope>
    <source>
        <strain evidence="2">R40</strain>
    </source>
</reference>